<protein>
    <submittedName>
        <fullName evidence="3">Ldb16 protein</fullName>
    </submittedName>
</protein>
<accession>A0AAV5RYM2</accession>
<dbReference type="Proteomes" id="UP001377567">
    <property type="component" value="Unassembled WGS sequence"/>
</dbReference>
<feature type="transmembrane region" description="Helical" evidence="2">
    <location>
        <begin position="93"/>
        <end position="118"/>
    </location>
</feature>
<feature type="transmembrane region" description="Helical" evidence="2">
    <location>
        <begin position="6"/>
        <end position="28"/>
    </location>
</feature>
<name>A0AAV5RYM2_MAUHU</name>
<feature type="compositionally biased region" description="Low complexity" evidence="1">
    <location>
        <begin position="256"/>
        <end position="268"/>
    </location>
</feature>
<keyword evidence="2" id="KW-0472">Membrane</keyword>
<reference evidence="3 4" key="1">
    <citation type="journal article" date="2023" name="Elife">
        <title>Identification of key yeast species and microbe-microbe interactions impacting larval growth of Drosophila in the wild.</title>
        <authorList>
            <person name="Mure A."/>
            <person name="Sugiura Y."/>
            <person name="Maeda R."/>
            <person name="Honda K."/>
            <person name="Sakurai N."/>
            <person name="Takahashi Y."/>
            <person name="Watada M."/>
            <person name="Katoh T."/>
            <person name="Gotoh A."/>
            <person name="Gotoh Y."/>
            <person name="Taniguchi I."/>
            <person name="Nakamura K."/>
            <person name="Hayashi T."/>
            <person name="Katayama T."/>
            <person name="Uemura T."/>
            <person name="Hattori Y."/>
        </authorList>
    </citation>
    <scope>NUCLEOTIDE SEQUENCE [LARGE SCALE GENOMIC DNA]</scope>
    <source>
        <strain evidence="3 4">KH-74</strain>
    </source>
</reference>
<feature type="transmembrane region" description="Helical" evidence="2">
    <location>
        <begin position="40"/>
        <end position="62"/>
    </location>
</feature>
<organism evidence="3 4">
    <name type="scientific">Maudiozyma humilis</name>
    <name type="common">Sour dough yeast</name>
    <name type="synonym">Kazachstania humilis</name>
    <dbReference type="NCBI Taxonomy" id="51915"/>
    <lineage>
        <taxon>Eukaryota</taxon>
        <taxon>Fungi</taxon>
        <taxon>Dikarya</taxon>
        <taxon>Ascomycota</taxon>
        <taxon>Saccharomycotina</taxon>
        <taxon>Saccharomycetes</taxon>
        <taxon>Saccharomycetales</taxon>
        <taxon>Saccharomycetaceae</taxon>
        <taxon>Maudiozyma</taxon>
    </lineage>
</organism>
<proteinExistence type="predicted"/>
<sequence>MSYFSPYFVASATVGLLRGCCGICWRLIAAVASALRQLIGALVVMPLATAGRVWVGLCLLPVNIPLRLVLGVSVQGLVARSPDFLNAYVLLTLLQYSIVLALFGIVLGSLVGCVMGYVHYSARIPDVYLDVSALLAQIKRRVLGAPARWANWLRDTVTSVVKRVVGALSRRDKDTAEKNADETVSERTLTPVSVHRKVTIETPPRTPPRTPPHTPTQTTPQDRDSPGNEDTTADMSDLEILFDRYDTFTSDSALPRTVRTGQTTMRTTRTSRRKQRPHEDSPDA</sequence>
<feature type="compositionally biased region" description="Pro residues" evidence="1">
    <location>
        <begin position="204"/>
        <end position="214"/>
    </location>
</feature>
<feature type="region of interest" description="Disordered" evidence="1">
    <location>
        <begin position="171"/>
        <end position="284"/>
    </location>
</feature>
<keyword evidence="4" id="KW-1185">Reference proteome</keyword>
<comment type="caution">
    <text evidence="3">The sequence shown here is derived from an EMBL/GenBank/DDBJ whole genome shotgun (WGS) entry which is preliminary data.</text>
</comment>
<evidence type="ECO:0000313" key="4">
    <source>
        <dbReference type="Proteomes" id="UP001377567"/>
    </source>
</evidence>
<gene>
    <name evidence="3" type="ORF">DAKH74_031360</name>
</gene>
<keyword evidence="2" id="KW-1133">Transmembrane helix</keyword>
<keyword evidence="2" id="KW-0812">Transmembrane</keyword>
<feature type="compositionally biased region" description="Basic and acidic residues" evidence="1">
    <location>
        <begin position="171"/>
        <end position="185"/>
    </location>
</feature>
<evidence type="ECO:0000256" key="1">
    <source>
        <dbReference type="SAM" id="MobiDB-lite"/>
    </source>
</evidence>
<evidence type="ECO:0000313" key="3">
    <source>
        <dbReference type="EMBL" id="GMM56520.1"/>
    </source>
</evidence>
<evidence type="ECO:0000256" key="2">
    <source>
        <dbReference type="SAM" id="Phobius"/>
    </source>
</evidence>
<dbReference type="AlphaFoldDB" id="A0AAV5RYM2"/>
<dbReference type="EMBL" id="BTGD01000008">
    <property type="protein sequence ID" value="GMM56520.1"/>
    <property type="molecule type" value="Genomic_DNA"/>
</dbReference>